<dbReference type="GO" id="GO:0000976">
    <property type="term" value="F:transcription cis-regulatory region binding"/>
    <property type="evidence" value="ECO:0007669"/>
    <property type="project" value="TreeGrafter"/>
</dbReference>
<protein>
    <submittedName>
        <fullName evidence="6">Ribose operon repressor, putative</fullName>
    </submittedName>
</protein>
<evidence type="ECO:0000259" key="5">
    <source>
        <dbReference type="PROSITE" id="PS50932"/>
    </source>
</evidence>
<dbReference type="Proteomes" id="UP000001930">
    <property type="component" value="Chromosome I"/>
</dbReference>
<organism evidence="6 7">
    <name type="scientific">Burkholderia thailandensis (strain ATCC 700388 / DSM 13276 / CCUG 48851 / CIP 106301 / E264)</name>
    <dbReference type="NCBI Taxonomy" id="271848"/>
    <lineage>
        <taxon>Bacteria</taxon>
        <taxon>Pseudomonadati</taxon>
        <taxon>Pseudomonadota</taxon>
        <taxon>Betaproteobacteria</taxon>
        <taxon>Burkholderiales</taxon>
        <taxon>Burkholderiaceae</taxon>
        <taxon>Burkholderia</taxon>
        <taxon>pseudomallei group</taxon>
    </lineage>
</organism>
<dbReference type="PANTHER" id="PTHR30146:SF148">
    <property type="entry name" value="HTH-TYPE TRANSCRIPTIONAL REPRESSOR PURR-RELATED"/>
    <property type="match status" value="1"/>
</dbReference>
<dbReference type="InterPro" id="IPR000843">
    <property type="entry name" value="HTH_LacI"/>
</dbReference>
<dbReference type="InterPro" id="IPR010982">
    <property type="entry name" value="Lambda_DNA-bd_dom_sf"/>
</dbReference>
<dbReference type="PDB" id="3EGC">
    <property type="method" value="X-ray"/>
    <property type="resolution" value="2.35 A"/>
    <property type="chains" value="A/B/C/D/E/F=61-343"/>
</dbReference>
<keyword evidence="7" id="KW-1185">Reference proteome</keyword>
<dbReference type="PROSITE" id="PS00356">
    <property type="entry name" value="HTH_LACI_1"/>
    <property type="match status" value="1"/>
</dbReference>
<dbReference type="GO" id="GO:0003700">
    <property type="term" value="F:DNA-binding transcription factor activity"/>
    <property type="evidence" value="ECO:0007669"/>
    <property type="project" value="TreeGrafter"/>
</dbReference>
<accession>Q2T0D1</accession>
<evidence type="ECO:0000256" key="2">
    <source>
        <dbReference type="ARBA" id="ARBA00023015"/>
    </source>
</evidence>
<evidence type="ECO:0000256" key="1">
    <source>
        <dbReference type="ARBA" id="ARBA00022491"/>
    </source>
</evidence>
<feature type="domain" description="HTH lacI-type" evidence="5">
    <location>
        <begin position="10"/>
        <end position="64"/>
    </location>
</feature>
<keyword evidence="8" id="KW-0002">3D-structure</keyword>
<dbReference type="SUPFAM" id="SSF47413">
    <property type="entry name" value="lambda repressor-like DNA-binding domains"/>
    <property type="match status" value="1"/>
</dbReference>
<dbReference type="SMR" id="Q2T0D1"/>
<keyword evidence="4" id="KW-0804">Transcription</keyword>
<dbReference type="Pfam" id="PF00532">
    <property type="entry name" value="Peripla_BP_1"/>
    <property type="match status" value="1"/>
</dbReference>
<dbReference type="Pfam" id="PF00356">
    <property type="entry name" value="LacI"/>
    <property type="match status" value="1"/>
</dbReference>
<dbReference type="KEGG" id="bte:BTH_I0812"/>
<evidence type="ECO:0000256" key="3">
    <source>
        <dbReference type="ARBA" id="ARBA00023125"/>
    </source>
</evidence>
<reference evidence="6 7" key="1">
    <citation type="journal article" date="2005" name="BMC Genomics">
        <title>Bacterial genome adaptation to niches: divergence of the potential virulence genes in three Burkholderia species of different survival strategies.</title>
        <authorList>
            <person name="Kim H.S."/>
            <person name="Schell M.A."/>
            <person name="Yu Y."/>
            <person name="Ulrich R.L."/>
            <person name="Sarria S.H."/>
            <person name="Nierman W.C."/>
            <person name="DeShazer D."/>
        </authorList>
    </citation>
    <scope>NUCLEOTIDE SEQUENCE [LARGE SCALE GENOMIC DNA]</scope>
    <source>
        <strain evidence="7">ATCC 700388 / DSM 13276 / CCUG 48851 / CIP 106301 / E264</strain>
    </source>
</reference>
<dbReference type="RefSeq" id="WP_011401878.1">
    <property type="nucleotide sequence ID" value="NC_007651.1"/>
</dbReference>
<evidence type="ECO:0000313" key="6">
    <source>
        <dbReference type="EMBL" id="ABC37136.1"/>
    </source>
</evidence>
<reference evidence="8" key="2">
    <citation type="submission" date="2008-09" db="PDB data bank">
        <title>Crystal structure of a putative ribose operon repressor from Burkholderia thailandensis.</title>
        <authorList>
            <person name="Bonanno J.B."/>
            <person name="Patskovsky Y."/>
            <person name="Gilmore M."/>
            <person name="Bain K.T."/>
            <person name="Hu S."/>
            <person name="Romero R."/>
            <person name="Wasserman S."/>
            <person name="Sauder J.M."/>
            <person name="Burley S.K."/>
            <person name="Almo S.C."/>
        </authorList>
    </citation>
    <scope>X-RAY CRYSTALLOGRAPHY (2.35 ANGSTROMS) OF 61-343</scope>
</reference>
<dbReference type="AlphaFoldDB" id="Q2T0D1"/>
<dbReference type="HOGENOM" id="CLU_037628_6_1_4"/>
<dbReference type="InterPro" id="IPR028082">
    <property type="entry name" value="Peripla_BP_I"/>
</dbReference>
<evidence type="ECO:0000313" key="7">
    <source>
        <dbReference type="Proteomes" id="UP000001930"/>
    </source>
</evidence>
<dbReference type="SUPFAM" id="SSF53822">
    <property type="entry name" value="Periplasmic binding protein-like I"/>
    <property type="match status" value="1"/>
</dbReference>
<proteinExistence type="evidence at protein level"/>
<evidence type="ECO:0000256" key="4">
    <source>
        <dbReference type="ARBA" id="ARBA00023163"/>
    </source>
</evidence>
<dbReference type="PROSITE" id="PS50932">
    <property type="entry name" value="HTH_LACI_2"/>
    <property type="match status" value="1"/>
</dbReference>
<keyword evidence="3" id="KW-0238">DNA-binding</keyword>
<dbReference type="SMART" id="SM00354">
    <property type="entry name" value="HTH_LACI"/>
    <property type="match status" value="1"/>
</dbReference>
<keyword evidence="2" id="KW-0805">Transcription regulation</keyword>
<name>Q2T0D1_BURTA</name>
<dbReference type="CDD" id="cd06299">
    <property type="entry name" value="PBP1_LacI-like"/>
    <property type="match status" value="1"/>
</dbReference>
<dbReference type="Gene3D" id="3.40.50.2300">
    <property type="match status" value="2"/>
</dbReference>
<dbReference type="PANTHER" id="PTHR30146">
    <property type="entry name" value="LACI-RELATED TRANSCRIPTIONAL REPRESSOR"/>
    <property type="match status" value="1"/>
</dbReference>
<dbReference type="PDBsum" id="3EGC"/>
<dbReference type="EvolutionaryTrace" id="Q2T0D1"/>
<dbReference type="InterPro" id="IPR001761">
    <property type="entry name" value="Peripla_BP/Lac1_sug-bd_dom"/>
</dbReference>
<evidence type="ECO:0007829" key="8">
    <source>
        <dbReference type="PDB" id="3EGC"/>
    </source>
</evidence>
<dbReference type="EMBL" id="CP000086">
    <property type="protein sequence ID" value="ABC37136.1"/>
    <property type="molecule type" value="Genomic_DNA"/>
</dbReference>
<gene>
    <name evidence="6" type="ordered locus">BTH_I0812</name>
</gene>
<keyword evidence="1" id="KW-0678">Repressor</keyword>
<sequence>MGRKSHSHTVTLKDVAREAEVSYQTVSRAINGYDEISAETREKVLDVCRRLGYRPNRLAGSLRSKRSNVVGLIVSDIENVFFAEVASGVESEARHKGYSVLLANTAEDIVREREAVGQFFERRVDGLILAPSEGEHDYLRTELPKTFPIVAVNRELRIPGCGAVLSENVRGARTAVEYLIARGHTRIGAIVGSAGLMTSRERLKGFRAAMSAAGLPVRQEWIAAGGVRADNGRDGAIKVLTGADRPTALLTSSHRITEGAMQALNVLGLRYGPDVEIVSFDNLPWMAFLDPPLPVVEQPTRRIGQEAMRMLIHMIEGTGNATEMRLQTRFVTHVGQDLSVEAE</sequence>
<dbReference type="Gene3D" id="1.10.260.40">
    <property type="entry name" value="lambda repressor-like DNA-binding domains"/>
    <property type="match status" value="1"/>
</dbReference>
<dbReference type="GeneID" id="45120568"/>
<dbReference type="CDD" id="cd01392">
    <property type="entry name" value="HTH_LacI"/>
    <property type="match status" value="1"/>
</dbReference>